<dbReference type="Pfam" id="PF01954">
    <property type="entry name" value="AF2212-like"/>
    <property type="match status" value="1"/>
</dbReference>
<dbReference type="OrthoDB" id="14864at2"/>
<dbReference type="Proteomes" id="UP000280881">
    <property type="component" value="Unassembled WGS sequence"/>
</dbReference>
<dbReference type="RefSeq" id="WP_121171559.1">
    <property type="nucleotide sequence ID" value="NZ_RBIE01000003.1"/>
</dbReference>
<dbReference type="EMBL" id="RBIE01000003">
    <property type="protein sequence ID" value="RKQ60634.1"/>
    <property type="molecule type" value="Genomic_DNA"/>
</dbReference>
<accession>A0A420W6B4</accession>
<reference evidence="1 2" key="1">
    <citation type="submission" date="2018-10" db="EMBL/GenBank/DDBJ databases">
        <title>Genomic Encyclopedia of Type Strains, Phase IV (KMG-IV): sequencing the most valuable type-strain genomes for metagenomic binning, comparative biology and taxonomic classification.</title>
        <authorList>
            <person name="Goeker M."/>
        </authorList>
    </citation>
    <scope>NUCLEOTIDE SEQUENCE [LARGE SCALE GENOMIC DNA]</scope>
    <source>
        <strain evidence="1 2">DSM 15521</strain>
    </source>
</reference>
<keyword evidence="2" id="KW-1185">Reference proteome</keyword>
<dbReference type="InterPro" id="IPR008203">
    <property type="entry name" value="AF2212-like"/>
</dbReference>
<evidence type="ECO:0000313" key="2">
    <source>
        <dbReference type="Proteomes" id="UP000280881"/>
    </source>
</evidence>
<proteinExistence type="predicted"/>
<sequence length="143" mass="16367">MKTVRAVFKNGVFVPVEPCSPPEGCEAVVVFVDKREKELPKWWNSIDVKEEKKRALLDFVSLLRRRVSPIDVKAVVSDGGLEVFVITDDSERDLRAVMEEALKVYERSSVYLPVQVISSNRLERWREQGSSIYKQIEKGVSLL</sequence>
<gene>
    <name evidence="1" type="ORF">C7457_1458</name>
</gene>
<dbReference type="InterPro" id="IPR024069">
    <property type="entry name" value="AF2212-like_dom_sf"/>
</dbReference>
<dbReference type="SUPFAM" id="SSF141694">
    <property type="entry name" value="AF2212/PG0164-like"/>
    <property type="match status" value="1"/>
</dbReference>
<evidence type="ECO:0000313" key="1">
    <source>
        <dbReference type="EMBL" id="RKQ60634.1"/>
    </source>
</evidence>
<protein>
    <submittedName>
        <fullName evidence="1">Uncharacterized protein DUF104</fullName>
    </submittedName>
</protein>
<dbReference type="AlphaFoldDB" id="A0A420W6B4"/>
<dbReference type="Gene3D" id="4.10.1150.10">
    <property type="entry name" value="AF2212/PG0164-like"/>
    <property type="match status" value="1"/>
</dbReference>
<name>A0A420W6B4_9BACT</name>
<organism evidence="1 2">
    <name type="scientific">Thermovibrio guaymasensis</name>
    <dbReference type="NCBI Taxonomy" id="240167"/>
    <lineage>
        <taxon>Bacteria</taxon>
        <taxon>Pseudomonadati</taxon>
        <taxon>Aquificota</taxon>
        <taxon>Aquificia</taxon>
        <taxon>Desulfurobacteriales</taxon>
        <taxon>Desulfurobacteriaceae</taxon>
        <taxon>Thermovibrio</taxon>
    </lineage>
</organism>
<comment type="caution">
    <text evidence="1">The sequence shown here is derived from an EMBL/GenBank/DDBJ whole genome shotgun (WGS) entry which is preliminary data.</text>
</comment>